<dbReference type="EMBL" id="QVFU01000091">
    <property type="protein sequence ID" value="RFS40981.1"/>
    <property type="molecule type" value="Genomic_DNA"/>
</dbReference>
<keyword evidence="3" id="KW-1185">Reference proteome</keyword>
<dbReference type="Proteomes" id="UP000262621">
    <property type="component" value="Unassembled WGS sequence"/>
</dbReference>
<feature type="region of interest" description="Disordered" evidence="1">
    <location>
        <begin position="1"/>
        <end position="45"/>
    </location>
</feature>
<evidence type="ECO:0000313" key="2">
    <source>
        <dbReference type="EMBL" id="RFS40981.1"/>
    </source>
</evidence>
<organism evidence="2 3">
    <name type="scientific">Micromonospora craniellae</name>
    <dbReference type="NCBI Taxonomy" id="2294034"/>
    <lineage>
        <taxon>Bacteria</taxon>
        <taxon>Bacillati</taxon>
        <taxon>Actinomycetota</taxon>
        <taxon>Actinomycetes</taxon>
        <taxon>Micromonosporales</taxon>
        <taxon>Micromonosporaceae</taxon>
        <taxon>Micromonospora</taxon>
    </lineage>
</organism>
<accession>A0A372FRC7</accession>
<protein>
    <submittedName>
        <fullName evidence="2">Uncharacterized protein</fullName>
    </submittedName>
</protein>
<evidence type="ECO:0000256" key="1">
    <source>
        <dbReference type="SAM" id="MobiDB-lite"/>
    </source>
</evidence>
<dbReference type="AlphaFoldDB" id="A0A372FRC7"/>
<sequence length="87" mass="9037">MAASQPGAEAGNSRQRRASTTPGGEPQARVGGKSAEVTPARSVEPDVQCGVTVLDGDAGRRLAVRQAEVILDVLTWLHGQRHGLPPS</sequence>
<comment type="caution">
    <text evidence="2">The sequence shown here is derived from an EMBL/GenBank/DDBJ whole genome shotgun (WGS) entry which is preliminary data.</text>
</comment>
<dbReference type="OrthoDB" id="3402101at2"/>
<evidence type="ECO:0000313" key="3">
    <source>
        <dbReference type="Proteomes" id="UP000262621"/>
    </source>
</evidence>
<gene>
    <name evidence="2" type="ORF">D0Q02_29930</name>
</gene>
<reference evidence="2 3" key="1">
    <citation type="submission" date="2018-08" db="EMBL/GenBank/DDBJ databases">
        <title>Verrucosispora craniellae sp. nov., isolated from a marine sponge in the South China Sea.</title>
        <authorList>
            <person name="Li L."/>
            <person name="Lin H.W."/>
        </authorList>
    </citation>
    <scope>NUCLEOTIDE SEQUENCE [LARGE SCALE GENOMIC DNA]</scope>
    <source>
        <strain evidence="2 3">LHW63014</strain>
    </source>
</reference>
<name>A0A372FRC7_9ACTN</name>
<proteinExistence type="predicted"/>
<dbReference type="RefSeq" id="WP_147333632.1">
    <property type="nucleotide sequence ID" value="NZ_CP061725.1"/>
</dbReference>